<sequence length="378" mass="39422">MGGRCAAARRGGGQAGTPCAGSRRAIQALPAGAGESRPALGLHEAEDRPRKAVPGRTRMMRRALLACLLAFAALPAVAQEWTPNRPIRWIVGFAPGGVGDTTARLVGAKLSDRLGQPVVIENRPSAGGILASETVARAAPDGHTLLLVTATAATAPHLMRSMPYDPIKDFTFVTQVASFPHVIVVAANAPYRSLQDLIAGARANPGRINMGSVAVGTALHLSLELLKSMGNIPAEIVTYRSTGDLLNATATGDVTAAMEVAATTLGQISGGRLRALAVTSATRATVLPEVPTVAESGLPDYRVITWNGMAGPANMPRPIVDRLAAEVRTVMAMPEVRDRLVALAVEPAAHGPEAMLALINADTELWGRVIRAANIPRQ</sequence>
<dbReference type="AlphaFoldDB" id="A0A317F7H3"/>
<evidence type="ECO:0000313" key="5">
    <source>
        <dbReference type="Proteomes" id="UP000245765"/>
    </source>
</evidence>
<feature type="transmembrane region" description="Helical" evidence="3">
    <location>
        <begin position="59"/>
        <end position="78"/>
    </location>
</feature>
<accession>A0A317F7H3</accession>
<evidence type="ECO:0000256" key="1">
    <source>
        <dbReference type="ARBA" id="ARBA00006987"/>
    </source>
</evidence>
<protein>
    <recommendedName>
        <fullName evidence="6">Tripartite tricarboxylate transporter substrate binding protein</fullName>
    </recommendedName>
</protein>
<dbReference type="Proteomes" id="UP000245765">
    <property type="component" value="Unassembled WGS sequence"/>
</dbReference>
<dbReference type="SUPFAM" id="SSF53850">
    <property type="entry name" value="Periplasmic binding protein-like II"/>
    <property type="match status" value="1"/>
</dbReference>
<keyword evidence="3" id="KW-0812">Transmembrane</keyword>
<gene>
    <name evidence="4" type="ORF">DFH01_21990</name>
</gene>
<dbReference type="InterPro" id="IPR042100">
    <property type="entry name" value="Bug_dom1"/>
</dbReference>
<dbReference type="EMBL" id="QGNA01000005">
    <property type="protein sequence ID" value="PWS35004.1"/>
    <property type="molecule type" value="Genomic_DNA"/>
</dbReference>
<feature type="region of interest" description="Disordered" evidence="2">
    <location>
        <begin position="1"/>
        <end position="20"/>
    </location>
</feature>
<dbReference type="Pfam" id="PF03401">
    <property type="entry name" value="TctC"/>
    <property type="match status" value="1"/>
</dbReference>
<evidence type="ECO:0000313" key="4">
    <source>
        <dbReference type="EMBL" id="PWS35004.1"/>
    </source>
</evidence>
<dbReference type="CDD" id="cd13578">
    <property type="entry name" value="PBP2_Bug27"/>
    <property type="match status" value="1"/>
</dbReference>
<organism evidence="4 5">
    <name type="scientific">Falsiroseomonas bella</name>
    <dbReference type="NCBI Taxonomy" id="2184016"/>
    <lineage>
        <taxon>Bacteria</taxon>
        <taxon>Pseudomonadati</taxon>
        <taxon>Pseudomonadota</taxon>
        <taxon>Alphaproteobacteria</taxon>
        <taxon>Acetobacterales</taxon>
        <taxon>Roseomonadaceae</taxon>
        <taxon>Falsiroseomonas</taxon>
    </lineage>
</organism>
<keyword evidence="3" id="KW-1133">Transmembrane helix</keyword>
<evidence type="ECO:0000256" key="2">
    <source>
        <dbReference type="SAM" id="MobiDB-lite"/>
    </source>
</evidence>
<comment type="caution">
    <text evidence="4">The sequence shown here is derived from an EMBL/GenBank/DDBJ whole genome shotgun (WGS) entry which is preliminary data.</text>
</comment>
<reference evidence="5" key="1">
    <citation type="submission" date="2018-05" db="EMBL/GenBank/DDBJ databases">
        <authorList>
            <person name="Du Z."/>
            <person name="Wang X."/>
        </authorList>
    </citation>
    <scope>NUCLEOTIDE SEQUENCE [LARGE SCALE GENOMIC DNA]</scope>
    <source>
        <strain evidence="5">CQN31</strain>
    </source>
</reference>
<dbReference type="InterPro" id="IPR005064">
    <property type="entry name" value="BUG"/>
</dbReference>
<dbReference type="PANTHER" id="PTHR42928:SF5">
    <property type="entry name" value="BLR1237 PROTEIN"/>
    <property type="match status" value="1"/>
</dbReference>
<dbReference type="Gene3D" id="3.40.190.10">
    <property type="entry name" value="Periplasmic binding protein-like II"/>
    <property type="match status" value="1"/>
</dbReference>
<dbReference type="Gene3D" id="3.40.190.150">
    <property type="entry name" value="Bordetella uptake gene, domain 1"/>
    <property type="match status" value="1"/>
</dbReference>
<name>A0A317F7H3_9PROT</name>
<dbReference type="PANTHER" id="PTHR42928">
    <property type="entry name" value="TRICARBOXYLATE-BINDING PROTEIN"/>
    <property type="match status" value="1"/>
</dbReference>
<keyword evidence="5" id="KW-1185">Reference proteome</keyword>
<keyword evidence="3" id="KW-0472">Membrane</keyword>
<evidence type="ECO:0008006" key="6">
    <source>
        <dbReference type="Google" id="ProtNLM"/>
    </source>
</evidence>
<comment type="similarity">
    <text evidence="1">Belongs to the UPF0065 (bug) family.</text>
</comment>
<proteinExistence type="inferred from homology"/>
<evidence type="ECO:0000256" key="3">
    <source>
        <dbReference type="SAM" id="Phobius"/>
    </source>
</evidence>